<evidence type="ECO:0000313" key="7">
    <source>
        <dbReference type="EMBL" id="CRL08297.1"/>
    </source>
</evidence>
<feature type="domain" description="Ig-like" evidence="5">
    <location>
        <begin position="120"/>
        <end position="208"/>
    </location>
</feature>
<feature type="compositionally biased region" description="Basic and acidic residues" evidence="3">
    <location>
        <begin position="1207"/>
        <end position="1222"/>
    </location>
</feature>
<feature type="region of interest" description="Disordered" evidence="3">
    <location>
        <begin position="1153"/>
        <end position="1225"/>
    </location>
</feature>
<dbReference type="FunFam" id="2.60.40.10:FF:000612">
    <property type="entry name" value="palladin isoform X1"/>
    <property type="match status" value="1"/>
</dbReference>
<evidence type="ECO:0000256" key="2">
    <source>
        <dbReference type="ARBA" id="ARBA00023319"/>
    </source>
</evidence>
<reference evidence="7 8" key="1">
    <citation type="submission" date="2015-04" db="EMBL/GenBank/DDBJ databases">
        <authorList>
            <person name="Syromyatnikov M.Y."/>
            <person name="Popov V.N."/>
        </authorList>
    </citation>
    <scope>NUCLEOTIDE SEQUENCE [LARGE SCALE GENOMIC DNA]</scope>
</reference>
<sequence length="1323" mass="149216">MKVQTKNRVEPPLAPGKPYLLPGLPTDEPDVVTIKWQRPRTDNGSTIIGYVVEHRRTGSPNWTRACPQLIQFTELALNGLEPGWRYQFRVIAENAVGKSPPSEASDPLTVTLQRNAMSAPQFTNELEDFNGIENEKVEFKVKFAGSPTPQIAWFKDGFEIFSSRRTKISTENDSSTLIFYQASLTDEGEIKCTATNRAGYSFTKSNLTIEAPPKIRLPRQYEDGLIIEADEVIRLKVGIAGRPVPNVVWAHNGEVITNNERFEIINSDKNSSLKIDNTMRTDRGEYNLRAINKLGEDVASFLVTVTAAPLPPGKAAVKILLGSTVTLSWAPPIDDGGCKIGNYIVEYFRVGWNVWLKAATCRQLAVTLNDLIFGSEYKFRVKAENPYGVSGPSEESDVLFIPDPKRGIMQPIKDEKLLNLQHPLPPVAPKRKNPSPSPARKSPTNNFMETKKVSPIPQIKLNTKIFDDETIERDMTYGAPGDFYKFREVPSTSLHEKANLDEQVRQLRAAKNNVKFKMEIDDTTIPRDKKEAIYQNFQEAHDSNNNHQTKANGESQTTGKRTFLDLSKAGNQRNVERKDASSGGIQNSSEFMLVLYSGKESKNGNKNDSFDSDVEDYFSPPPPLSQSVPELNMMIPEPPMIRHAVSSTELLYERAMARFYKAVEYEAADTARKRSFSMEHETRQRSFSIDQERRRSSGQGDAVQEAALARFRMNSLTETVLRRRLSGESPNLHINIPARRLSFKDEDSDERTQLNTLRNELNTPEMLDRSPSPFAPPIAEVERFSDDYTDSTESSGDDDDDDVPTRRSRNRSKEMETYHPRMLSPYRQPENGEAAAILTKPLTPLPDPNFVPKPILKRPASADGRRPTSGMPERKTIAELLGRRSASPSPRTSPNNKRKSVEIDEVPKIFQPTNYEMFEVPSKEKELQDVPEIKVESPKTQREERNLVIEPSPEPEEEFYRPNNERNDQAKKQLMERRQTSLEENKVMANFYGDIIKDLSARPAKPKVPIYMDPEALKKLEVEDEDENANDSGITSSVDLSPQSTLQRPFSPSVPSNPIASSTLLQQNRETSSRINALKPRTFSPPPNNAKDFVFGRRLSDSNKTKNLTDINMNVNSLSQIMSTNDRINLIESPSPQKTLTLNGTVVQRKDGITSSTSSIESRGRGNVVKSKTGTIPKRRNQSSSRSRDRSDMPALARNPNDSINPTRREKSSSRTRNRSESKSPSFNRKIIINRFATPKVVARDVTPSPSLSSRAVTPSELQEQVQLKVKSTMTYATDVSILLFATYIYFFKSAIFALPLLILLIYRQIYDKIPDWMKRKKS</sequence>
<dbReference type="EMBL" id="CVRI01000075">
    <property type="protein sequence ID" value="CRL08297.1"/>
    <property type="molecule type" value="Genomic_DNA"/>
</dbReference>
<dbReference type="PRINTS" id="PR00014">
    <property type="entry name" value="FNTYPEIII"/>
</dbReference>
<dbReference type="CDD" id="cd00096">
    <property type="entry name" value="Ig"/>
    <property type="match status" value="1"/>
</dbReference>
<dbReference type="GO" id="GO:0030154">
    <property type="term" value="P:cell differentiation"/>
    <property type="evidence" value="ECO:0007669"/>
    <property type="project" value="UniProtKB-ARBA"/>
</dbReference>
<feature type="compositionally biased region" description="Polar residues" evidence="3">
    <location>
        <begin position="753"/>
        <end position="762"/>
    </location>
</feature>
<dbReference type="InterPro" id="IPR003599">
    <property type="entry name" value="Ig_sub"/>
</dbReference>
<feature type="region of interest" description="Disordered" evidence="3">
    <location>
        <begin position="744"/>
        <end position="905"/>
    </location>
</feature>
<dbReference type="SMART" id="SM00060">
    <property type="entry name" value="FN3"/>
    <property type="match status" value="2"/>
</dbReference>
<dbReference type="Proteomes" id="UP000183832">
    <property type="component" value="Unassembled WGS sequence"/>
</dbReference>
<dbReference type="PANTHER" id="PTHR13817:SF167">
    <property type="entry name" value="MYOMESIN AND MYOSIN BINDING PROTEIN"/>
    <property type="match status" value="1"/>
</dbReference>
<feature type="domain" description="Fibronectin type-III" evidence="6">
    <location>
        <begin position="311"/>
        <end position="404"/>
    </location>
</feature>
<feature type="compositionally biased region" description="Polar residues" evidence="3">
    <location>
        <begin position="545"/>
        <end position="560"/>
    </location>
</feature>
<keyword evidence="8" id="KW-1185">Reference proteome</keyword>
<dbReference type="GO" id="GO:0009653">
    <property type="term" value="P:anatomical structure morphogenesis"/>
    <property type="evidence" value="ECO:0007669"/>
    <property type="project" value="UniProtKB-ARBA"/>
</dbReference>
<name>A0A1J1JB66_9DIPT</name>
<dbReference type="Pfam" id="PF07679">
    <property type="entry name" value="I-set"/>
    <property type="match status" value="2"/>
</dbReference>
<dbReference type="PROSITE" id="PS50853">
    <property type="entry name" value="FN3"/>
    <property type="match status" value="2"/>
</dbReference>
<evidence type="ECO:0000256" key="3">
    <source>
        <dbReference type="SAM" id="MobiDB-lite"/>
    </source>
</evidence>
<keyword evidence="2" id="KW-0393">Immunoglobulin domain</keyword>
<dbReference type="InterPro" id="IPR013783">
    <property type="entry name" value="Ig-like_fold"/>
</dbReference>
<feature type="compositionally biased region" description="Basic and acidic residues" evidence="3">
    <location>
        <begin position="921"/>
        <end position="947"/>
    </location>
</feature>
<dbReference type="PANTHER" id="PTHR13817">
    <property type="entry name" value="TITIN"/>
    <property type="match status" value="1"/>
</dbReference>
<dbReference type="OrthoDB" id="6107607at2759"/>
<dbReference type="SUPFAM" id="SSF49265">
    <property type="entry name" value="Fibronectin type III"/>
    <property type="match status" value="1"/>
</dbReference>
<dbReference type="InterPro" id="IPR013098">
    <property type="entry name" value="Ig_I-set"/>
</dbReference>
<feature type="domain" description="Fibronectin type-III" evidence="6">
    <location>
        <begin position="14"/>
        <end position="114"/>
    </location>
</feature>
<dbReference type="InterPro" id="IPR050964">
    <property type="entry name" value="Striated_Muscle_Regulatory"/>
</dbReference>
<dbReference type="InterPro" id="IPR003598">
    <property type="entry name" value="Ig_sub2"/>
</dbReference>
<dbReference type="InterPro" id="IPR036179">
    <property type="entry name" value="Ig-like_dom_sf"/>
</dbReference>
<feature type="transmembrane region" description="Helical" evidence="4">
    <location>
        <begin position="1282"/>
        <end position="1307"/>
    </location>
</feature>
<organism evidence="7 8">
    <name type="scientific">Clunio marinus</name>
    <dbReference type="NCBI Taxonomy" id="568069"/>
    <lineage>
        <taxon>Eukaryota</taxon>
        <taxon>Metazoa</taxon>
        <taxon>Ecdysozoa</taxon>
        <taxon>Arthropoda</taxon>
        <taxon>Hexapoda</taxon>
        <taxon>Insecta</taxon>
        <taxon>Pterygota</taxon>
        <taxon>Neoptera</taxon>
        <taxon>Endopterygota</taxon>
        <taxon>Diptera</taxon>
        <taxon>Nematocera</taxon>
        <taxon>Chironomoidea</taxon>
        <taxon>Chironomidae</taxon>
        <taxon>Clunio</taxon>
    </lineage>
</organism>
<dbReference type="FunFam" id="2.60.40.10:FF:001806">
    <property type="entry name" value="Blast:Twitchin"/>
    <property type="match status" value="1"/>
</dbReference>
<keyword evidence="4" id="KW-0812">Transmembrane</keyword>
<dbReference type="InterPro" id="IPR036116">
    <property type="entry name" value="FN3_sf"/>
</dbReference>
<feature type="region of interest" description="Disordered" evidence="3">
    <location>
        <begin position="539"/>
        <end position="560"/>
    </location>
</feature>
<feature type="domain" description="Ig-like" evidence="5">
    <location>
        <begin position="213"/>
        <end position="306"/>
    </location>
</feature>
<evidence type="ECO:0000256" key="4">
    <source>
        <dbReference type="SAM" id="Phobius"/>
    </source>
</evidence>
<dbReference type="InterPro" id="IPR007110">
    <property type="entry name" value="Ig-like_dom"/>
</dbReference>
<feature type="compositionally biased region" description="Acidic residues" evidence="3">
    <location>
        <begin position="787"/>
        <end position="802"/>
    </location>
</feature>
<dbReference type="CDD" id="cd00063">
    <property type="entry name" value="FN3"/>
    <property type="match status" value="2"/>
</dbReference>
<keyword evidence="4" id="KW-0472">Membrane</keyword>
<keyword evidence="4" id="KW-1133">Transmembrane helix</keyword>
<dbReference type="FunFam" id="2.60.40.10:FF:000031">
    <property type="entry name" value="Myosin-binding protein C, slow type"/>
    <property type="match status" value="1"/>
</dbReference>
<keyword evidence="1" id="KW-0677">Repeat</keyword>
<dbReference type="SMART" id="SM00408">
    <property type="entry name" value="IGc2"/>
    <property type="match status" value="2"/>
</dbReference>
<feature type="compositionally biased region" description="Basic and acidic residues" evidence="3">
    <location>
        <begin position="674"/>
        <end position="695"/>
    </location>
</feature>
<dbReference type="SMART" id="SM00409">
    <property type="entry name" value="IG"/>
    <property type="match status" value="2"/>
</dbReference>
<evidence type="ECO:0000259" key="6">
    <source>
        <dbReference type="PROSITE" id="PS50853"/>
    </source>
</evidence>
<dbReference type="SUPFAM" id="SSF48726">
    <property type="entry name" value="Immunoglobulin"/>
    <property type="match status" value="2"/>
</dbReference>
<feature type="region of interest" description="Disordered" evidence="3">
    <location>
        <begin position="920"/>
        <end position="969"/>
    </location>
</feature>
<dbReference type="PROSITE" id="PS50835">
    <property type="entry name" value="IG_LIKE"/>
    <property type="match status" value="2"/>
</dbReference>
<feature type="compositionally biased region" description="Basic and acidic residues" evidence="3">
    <location>
        <begin position="958"/>
        <end position="969"/>
    </location>
</feature>
<gene>
    <name evidence="7" type="primary">similar to Twitchin</name>
    <name evidence="7" type="ORF">CLUMA_CG021249</name>
</gene>
<evidence type="ECO:0000313" key="8">
    <source>
        <dbReference type="Proteomes" id="UP000183832"/>
    </source>
</evidence>
<evidence type="ECO:0000259" key="5">
    <source>
        <dbReference type="PROSITE" id="PS50835"/>
    </source>
</evidence>
<feature type="region of interest" description="Disordered" evidence="3">
    <location>
        <begin position="423"/>
        <end position="448"/>
    </location>
</feature>
<feature type="region of interest" description="Disordered" evidence="3">
    <location>
        <begin position="1023"/>
        <end position="1062"/>
    </location>
</feature>
<protein>
    <submittedName>
        <fullName evidence="7">CLUMA_CG021249, isoform A</fullName>
    </submittedName>
</protein>
<dbReference type="Pfam" id="PF00041">
    <property type="entry name" value="fn3"/>
    <property type="match status" value="2"/>
</dbReference>
<dbReference type="Gene3D" id="2.60.40.10">
    <property type="entry name" value="Immunoglobulins"/>
    <property type="match status" value="4"/>
</dbReference>
<feature type="region of interest" description="Disordered" evidence="3">
    <location>
        <begin position="674"/>
        <end position="702"/>
    </location>
</feature>
<accession>A0A1J1JB66</accession>
<proteinExistence type="predicted"/>
<feature type="region of interest" description="Disordered" evidence="3">
    <location>
        <begin position="1"/>
        <end position="24"/>
    </location>
</feature>
<dbReference type="STRING" id="568069.A0A1J1JB66"/>
<feature type="compositionally biased region" description="Low complexity" evidence="3">
    <location>
        <begin position="883"/>
        <end position="894"/>
    </location>
</feature>
<evidence type="ECO:0000256" key="1">
    <source>
        <dbReference type="ARBA" id="ARBA00022737"/>
    </source>
</evidence>
<dbReference type="InterPro" id="IPR003961">
    <property type="entry name" value="FN3_dom"/>
</dbReference>
<feature type="compositionally biased region" description="Polar residues" evidence="3">
    <location>
        <begin position="1030"/>
        <end position="1062"/>
    </location>
</feature>